<dbReference type="Proteomes" id="UP001596410">
    <property type="component" value="Unassembled WGS sequence"/>
</dbReference>
<sequence length="164" mass="18506">MNNLYVMSTFEHTTYLELALSALEMENIPKENILAVPLNNRKVKRKLFDTIHRSDGISLFDLGAAFATVFSVIGASIGFRLEWGPIIWGIIGAIIGFALGFLIDLWFNANKRKRDNKLKRKTSELILIVYCHNEQADLVEGILWENLALGVAQLEKENSNPTQT</sequence>
<gene>
    <name evidence="2" type="ORF">ACFQIC_14945</name>
</gene>
<evidence type="ECO:0000256" key="1">
    <source>
        <dbReference type="SAM" id="Phobius"/>
    </source>
</evidence>
<reference evidence="3" key="1">
    <citation type="journal article" date="2019" name="Int. J. Syst. Evol. Microbiol.">
        <title>The Global Catalogue of Microorganisms (GCM) 10K type strain sequencing project: providing services to taxonomists for standard genome sequencing and annotation.</title>
        <authorList>
            <consortium name="The Broad Institute Genomics Platform"/>
            <consortium name="The Broad Institute Genome Sequencing Center for Infectious Disease"/>
            <person name="Wu L."/>
            <person name="Ma J."/>
        </authorList>
    </citation>
    <scope>NUCLEOTIDE SEQUENCE [LARGE SCALE GENOMIC DNA]</scope>
    <source>
        <strain evidence="3">CGMCC 4.1621</strain>
    </source>
</reference>
<evidence type="ECO:0000313" key="3">
    <source>
        <dbReference type="Proteomes" id="UP001596410"/>
    </source>
</evidence>
<protein>
    <submittedName>
        <fullName evidence="2">Uncharacterized protein</fullName>
    </submittedName>
</protein>
<dbReference type="RefSeq" id="WP_390217328.1">
    <property type="nucleotide sequence ID" value="NZ_JBHSZV010000038.1"/>
</dbReference>
<feature type="transmembrane region" description="Helical" evidence="1">
    <location>
        <begin position="59"/>
        <end position="79"/>
    </location>
</feature>
<dbReference type="EMBL" id="JBHSZV010000038">
    <property type="protein sequence ID" value="MFC7063122.1"/>
    <property type="molecule type" value="Genomic_DNA"/>
</dbReference>
<keyword evidence="1" id="KW-0472">Membrane</keyword>
<keyword evidence="1" id="KW-1133">Transmembrane helix</keyword>
<organism evidence="2 3">
    <name type="scientific">Halobacillus seohaensis</name>
    <dbReference type="NCBI Taxonomy" id="447421"/>
    <lineage>
        <taxon>Bacteria</taxon>
        <taxon>Bacillati</taxon>
        <taxon>Bacillota</taxon>
        <taxon>Bacilli</taxon>
        <taxon>Bacillales</taxon>
        <taxon>Bacillaceae</taxon>
        <taxon>Halobacillus</taxon>
    </lineage>
</organism>
<accession>A0ABW2ERI9</accession>
<name>A0ABW2ERI9_9BACI</name>
<proteinExistence type="predicted"/>
<evidence type="ECO:0000313" key="2">
    <source>
        <dbReference type="EMBL" id="MFC7063122.1"/>
    </source>
</evidence>
<keyword evidence="3" id="KW-1185">Reference proteome</keyword>
<feature type="transmembrane region" description="Helical" evidence="1">
    <location>
        <begin position="85"/>
        <end position="107"/>
    </location>
</feature>
<keyword evidence="1" id="KW-0812">Transmembrane</keyword>
<comment type="caution">
    <text evidence="2">The sequence shown here is derived from an EMBL/GenBank/DDBJ whole genome shotgun (WGS) entry which is preliminary data.</text>
</comment>